<dbReference type="PANTHER" id="PTHR10890">
    <property type="entry name" value="CYSTEINYL-TRNA SYNTHETASE"/>
    <property type="match status" value="1"/>
</dbReference>
<dbReference type="Gene3D" id="3.40.50.620">
    <property type="entry name" value="HUPs"/>
    <property type="match status" value="1"/>
</dbReference>
<evidence type="ECO:0000256" key="3">
    <source>
        <dbReference type="ARBA" id="ARBA00022598"/>
    </source>
</evidence>
<dbReference type="Gene3D" id="1.10.510.10">
    <property type="entry name" value="Transferase(Phosphotransferase) domain 1"/>
    <property type="match status" value="1"/>
</dbReference>
<dbReference type="FunCoup" id="G0QMC7">
    <property type="interactions" value="514"/>
</dbReference>
<sequence>MMYFSAKIQQIQTIKQQTAQMNKNKISLNSLVNGKQTIGRICNNQMLIKQKLIIIIHYIIFYILYVYIQPDAIVRVSEYIPEIINYIKKIIENGFAYESNQSVYFNVEKFHCTQNQCYAKLEPQSVNNKQKLDDGEGKLGVKNDSEKRSQKDFALWKASKPNEPEWDSPWGKGRPGWHIECSTMASEILGYPLDIHMGGEDLKFPHHDNEIAQSEAYFNKEENNQWVNYFMHTGHLHIEGLKMAKSLKNFISIKNLIQRFSSRVLRLIFTKQNYDSIMDYSENTLEEYKIKDKKFSEFFITINAILLQFNINISLKWEKKEFVLNEFFQEKQALIHKHFQNNFNIPKVIGEIEEIIRQVNIYLKEKPYIYPLLLSISNYVKYIFYCIGICYDNNNNMQQQEDIFVLLINEISSFRDNVRGSGQDFVKIQELSQNYQDKLNKFASKKNINDNTSQAFEIATYFYESVLKSAQEQQHKNILYVCDTVRDEKLIHLGVRIDDGKPGEQSLWKFDDKEILLKEKEEKQLKQAQQQEALKKKEQEKIKQMSVNPSDMFRNDIKYKNYQFNDKGIPTHDDKGQVLKDKAVQSFQKKWDAQNILQNFEIIINKNINLIMEYLGDISLFQYVKQNKKISKNEAITFFLQILDCLYYLHSNNIYHRDIKLQNILLDKDKNIKIIDFGFSIISKEKLKTVCGTLSYMAPELIEQKDYYGQNADLWASGVVFYTLLCGNFPFKGIDDKSLIKQIHAQNIKYDPTIINEEGQQFFNKILNINPNNRLSIQQVIFIKHYFITQNKKRLEIILLLNKNERKKFYCKQIKNTNQKKYIVQQIHIHQFIDCFIKNQLKNIIKKHLIFRKMYNQLLQFVQFLQYYIILIFNQNINLQYLNYV</sequence>
<evidence type="ECO:0000256" key="7">
    <source>
        <dbReference type="ARBA" id="ARBA00022840"/>
    </source>
</evidence>
<dbReference type="STRING" id="857967.G0QMC7"/>
<dbReference type="InParanoid" id="G0QMC7"/>
<dbReference type="InterPro" id="IPR032678">
    <property type="entry name" value="tRNA-synt_1_cat_dom"/>
</dbReference>
<dbReference type="Proteomes" id="UP000008983">
    <property type="component" value="Unassembled WGS sequence"/>
</dbReference>
<dbReference type="PANTHER" id="PTHR10890:SF3">
    <property type="entry name" value="CYSTEINE--TRNA LIGASE, CYTOPLASMIC"/>
    <property type="match status" value="1"/>
</dbReference>
<dbReference type="OrthoDB" id="438179at2759"/>
<feature type="domain" description="Protein kinase" evidence="10">
    <location>
        <begin position="491"/>
        <end position="788"/>
    </location>
</feature>
<keyword evidence="6" id="KW-0862">Zinc</keyword>
<dbReference type="InterPro" id="IPR011009">
    <property type="entry name" value="Kinase-like_dom_sf"/>
</dbReference>
<dbReference type="GO" id="GO:0005524">
    <property type="term" value="F:ATP binding"/>
    <property type="evidence" value="ECO:0007669"/>
    <property type="project" value="UniProtKB-KW"/>
</dbReference>
<dbReference type="GO" id="GO:0004672">
    <property type="term" value="F:protein kinase activity"/>
    <property type="evidence" value="ECO:0007669"/>
    <property type="project" value="InterPro"/>
</dbReference>
<dbReference type="PRINTS" id="PR00983">
    <property type="entry name" value="TRNASYNTHCYS"/>
</dbReference>
<keyword evidence="7" id="KW-0067">ATP-binding</keyword>
<dbReference type="PROSITE" id="PS50011">
    <property type="entry name" value="PROTEIN_KINASE_DOM"/>
    <property type="match status" value="1"/>
</dbReference>
<evidence type="ECO:0000313" key="11">
    <source>
        <dbReference type="EMBL" id="EGR33621.1"/>
    </source>
</evidence>
<dbReference type="GO" id="GO:0004817">
    <property type="term" value="F:cysteine-tRNA ligase activity"/>
    <property type="evidence" value="ECO:0007669"/>
    <property type="project" value="TreeGrafter"/>
</dbReference>
<dbReference type="Pfam" id="PF01406">
    <property type="entry name" value="tRNA-synt_1e"/>
    <property type="match status" value="1"/>
</dbReference>
<comment type="subunit">
    <text evidence="2">Monomer.</text>
</comment>
<reference evidence="11 12" key="1">
    <citation type="submission" date="2011-07" db="EMBL/GenBank/DDBJ databases">
        <authorList>
            <person name="Coyne R."/>
            <person name="Brami D."/>
            <person name="Johnson J."/>
            <person name="Hostetler J."/>
            <person name="Hannick L."/>
            <person name="Clark T."/>
            <person name="Cassidy-Hanley D."/>
            <person name="Inman J."/>
        </authorList>
    </citation>
    <scope>NUCLEOTIDE SEQUENCE [LARGE SCALE GENOMIC DNA]</scope>
    <source>
        <strain evidence="11 12">G5</strain>
    </source>
</reference>
<keyword evidence="9" id="KW-0812">Transmembrane</keyword>
<keyword evidence="12" id="KW-1185">Reference proteome</keyword>
<keyword evidence="3" id="KW-0436">Ligase</keyword>
<dbReference type="AlphaFoldDB" id="G0QMC7"/>
<evidence type="ECO:0000256" key="6">
    <source>
        <dbReference type="ARBA" id="ARBA00022833"/>
    </source>
</evidence>
<evidence type="ECO:0000256" key="4">
    <source>
        <dbReference type="ARBA" id="ARBA00022723"/>
    </source>
</evidence>
<keyword evidence="9" id="KW-0472">Membrane</keyword>
<dbReference type="FunFam" id="1.10.510.10:FF:000571">
    <property type="entry name" value="Maternal embryonic leucine zipper kinase"/>
    <property type="match status" value="1"/>
</dbReference>
<feature type="transmembrane region" description="Helical" evidence="9">
    <location>
        <begin position="52"/>
        <end position="68"/>
    </location>
</feature>
<dbReference type="EMBL" id="GL983415">
    <property type="protein sequence ID" value="EGR33621.1"/>
    <property type="molecule type" value="Genomic_DNA"/>
</dbReference>
<accession>G0QMC7</accession>
<gene>
    <name evidence="11" type="ORF">IMG5_047670</name>
</gene>
<evidence type="ECO:0000256" key="8">
    <source>
        <dbReference type="SAM" id="Coils"/>
    </source>
</evidence>
<dbReference type="InterPro" id="IPR024909">
    <property type="entry name" value="Cys-tRNA/MSH_ligase"/>
</dbReference>
<evidence type="ECO:0000256" key="9">
    <source>
        <dbReference type="SAM" id="Phobius"/>
    </source>
</evidence>
<keyword evidence="5" id="KW-0547">Nucleotide-binding</keyword>
<evidence type="ECO:0000256" key="2">
    <source>
        <dbReference type="ARBA" id="ARBA00011245"/>
    </source>
</evidence>
<dbReference type="InterPro" id="IPR000719">
    <property type="entry name" value="Prot_kinase_dom"/>
</dbReference>
<keyword evidence="8" id="KW-0175">Coiled coil</keyword>
<dbReference type="PROSITE" id="PS00108">
    <property type="entry name" value="PROTEIN_KINASE_ST"/>
    <property type="match status" value="1"/>
</dbReference>
<dbReference type="RefSeq" id="XP_004037607.1">
    <property type="nucleotide sequence ID" value="XM_004037559.1"/>
</dbReference>
<dbReference type="GO" id="GO:0006423">
    <property type="term" value="P:cysteinyl-tRNA aminoacylation"/>
    <property type="evidence" value="ECO:0007669"/>
    <property type="project" value="TreeGrafter"/>
</dbReference>
<dbReference type="GeneID" id="14909812"/>
<evidence type="ECO:0000256" key="1">
    <source>
        <dbReference type="ARBA" id="ARBA00001947"/>
    </source>
</evidence>
<dbReference type="SUPFAM" id="SSF56112">
    <property type="entry name" value="Protein kinase-like (PK-like)"/>
    <property type="match status" value="1"/>
</dbReference>
<dbReference type="SUPFAM" id="SSF52374">
    <property type="entry name" value="Nucleotidylyl transferase"/>
    <property type="match status" value="1"/>
</dbReference>
<evidence type="ECO:0000256" key="5">
    <source>
        <dbReference type="ARBA" id="ARBA00022741"/>
    </source>
</evidence>
<evidence type="ECO:0000259" key="10">
    <source>
        <dbReference type="PROSITE" id="PS50011"/>
    </source>
</evidence>
<comment type="cofactor">
    <cofactor evidence="1">
        <name>Zn(2+)</name>
        <dbReference type="ChEBI" id="CHEBI:29105"/>
    </cofactor>
</comment>
<dbReference type="GO" id="GO:0046872">
    <property type="term" value="F:metal ion binding"/>
    <property type="evidence" value="ECO:0007669"/>
    <property type="project" value="UniProtKB-KW"/>
</dbReference>
<dbReference type="InterPro" id="IPR014729">
    <property type="entry name" value="Rossmann-like_a/b/a_fold"/>
</dbReference>
<name>G0QMC7_ICHMU</name>
<keyword evidence="9" id="KW-1133">Transmembrane helix</keyword>
<dbReference type="GO" id="GO:0005737">
    <property type="term" value="C:cytoplasm"/>
    <property type="evidence" value="ECO:0007669"/>
    <property type="project" value="TreeGrafter"/>
</dbReference>
<dbReference type="SUPFAM" id="SSF47323">
    <property type="entry name" value="Anticodon-binding domain of a subclass of class I aminoacyl-tRNA synthetases"/>
    <property type="match status" value="1"/>
</dbReference>
<dbReference type="eggNOG" id="KOG2007">
    <property type="taxonomic scope" value="Eukaryota"/>
</dbReference>
<dbReference type="SMART" id="SM00220">
    <property type="entry name" value="S_TKc"/>
    <property type="match status" value="1"/>
</dbReference>
<dbReference type="Pfam" id="PF00069">
    <property type="entry name" value="Pkinase"/>
    <property type="match status" value="1"/>
</dbReference>
<feature type="coiled-coil region" evidence="8">
    <location>
        <begin position="517"/>
        <end position="548"/>
    </location>
</feature>
<proteinExistence type="predicted"/>
<protein>
    <recommendedName>
        <fullName evidence="10">Protein kinase domain-containing protein</fullName>
    </recommendedName>
</protein>
<evidence type="ECO:0000313" key="12">
    <source>
        <dbReference type="Proteomes" id="UP000008983"/>
    </source>
</evidence>
<dbReference type="InterPro" id="IPR009080">
    <property type="entry name" value="tRNAsynth_Ia_anticodon-bd"/>
</dbReference>
<dbReference type="eggNOG" id="KOG0611">
    <property type="taxonomic scope" value="Eukaryota"/>
</dbReference>
<dbReference type="InterPro" id="IPR008271">
    <property type="entry name" value="Ser/Thr_kinase_AS"/>
</dbReference>
<keyword evidence="4" id="KW-0479">Metal-binding</keyword>
<organism evidence="11 12">
    <name type="scientific">Ichthyophthirius multifiliis</name>
    <name type="common">White spot disease agent</name>
    <name type="synonym">Ich</name>
    <dbReference type="NCBI Taxonomy" id="5932"/>
    <lineage>
        <taxon>Eukaryota</taxon>
        <taxon>Sar</taxon>
        <taxon>Alveolata</taxon>
        <taxon>Ciliophora</taxon>
        <taxon>Intramacronucleata</taxon>
        <taxon>Oligohymenophorea</taxon>
        <taxon>Hymenostomatida</taxon>
        <taxon>Ophryoglenina</taxon>
        <taxon>Ichthyophthirius</taxon>
    </lineage>
</organism>